<reference evidence="3" key="1">
    <citation type="submission" date="2011-08" db="EMBL/GenBank/DDBJ databases">
        <authorList>
            <person name="Hoffman M."/>
            <person name="Strain E.A."/>
            <person name="Brown E."/>
            <person name="Allard M.W."/>
        </authorList>
    </citation>
    <scope>NUCLEOTIDE SEQUENCE</scope>
    <source>
        <strain evidence="3">ATCC 19109</strain>
    </source>
</reference>
<keyword evidence="2" id="KW-0614">Plasmid</keyword>
<evidence type="ECO:0000256" key="1">
    <source>
        <dbReference type="SAM" id="Phobius"/>
    </source>
</evidence>
<dbReference type="AlphaFoldDB" id="F9T5B0"/>
<keyword evidence="4" id="KW-1185">Reference proteome</keyword>
<keyword evidence="1" id="KW-1133">Transmembrane helix</keyword>
<dbReference type="RefSeq" id="WP_004744695.1">
    <property type="nucleotide sequence ID" value="NZ_AFWI01000146.1"/>
</dbReference>
<geneLocation type="plasmid" evidence="2 5">
    <name>p57</name>
</geneLocation>
<dbReference type="HOGENOM" id="CLU_2120129_0_0_6"/>
<keyword evidence="1" id="KW-0812">Transmembrane</keyword>
<dbReference type="PATRIC" id="fig|1051646.9.peg.5163"/>
<proteinExistence type="predicted"/>
<dbReference type="GeneID" id="23448130"/>
<accession>F9T5B0</accession>
<organism evidence="2 5">
    <name type="scientific">Vibrio tubiashii ATCC 19109</name>
    <dbReference type="NCBI Taxonomy" id="1051646"/>
    <lineage>
        <taxon>Bacteria</taxon>
        <taxon>Pseudomonadati</taxon>
        <taxon>Pseudomonadota</taxon>
        <taxon>Gammaproteobacteria</taxon>
        <taxon>Vibrionales</taxon>
        <taxon>Vibrionaceae</taxon>
        <taxon>Vibrio</taxon>
        <taxon>Vibrio oreintalis group</taxon>
    </lineage>
</organism>
<dbReference type="Proteomes" id="UP000030071">
    <property type="component" value="Plasmid p57"/>
</dbReference>
<evidence type="ECO:0000313" key="3">
    <source>
        <dbReference type="EMBL" id="EGU55307.1"/>
    </source>
</evidence>
<evidence type="ECO:0000313" key="4">
    <source>
        <dbReference type="Proteomes" id="UP000003836"/>
    </source>
</evidence>
<evidence type="ECO:0000313" key="2">
    <source>
        <dbReference type="EMBL" id="AIW17463.1"/>
    </source>
</evidence>
<sequence>MASIETLEKVMVQQLRSEYNSQAKHDFMFGVFAISLGIAAVLSTGWYLFFGPALMDLWSPMHLFLIQSINSIPAPETNDKLYEILLEQGYVSVVQIKELSEMAHQEVQDLLINQ</sequence>
<dbReference type="KEGG" id="vtu:IX91_25745"/>
<feature type="transmembrane region" description="Helical" evidence="1">
    <location>
        <begin position="27"/>
        <end position="49"/>
    </location>
</feature>
<name>F9T5B0_9VIBR</name>
<protein>
    <submittedName>
        <fullName evidence="2">Uncharacterized protein</fullName>
    </submittedName>
</protein>
<keyword evidence="1" id="KW-0472">Membrane</keyword>
<evidence type="ECO:0000313" key="5">
    <source>
        <dbReference type="Proteomes" id="UP000030071"/>
    </source>
</evidence>
<reference evidence="3 4" key="2">
    <citation type="journal article" date="2012" name="Int. J. Syst. Evol. Microbiol.">
        <title>Vibrio caribbeanicus sp. nov., isolated from the marine sponge Scleritoderma cyanea.</title>
        <authorList>
            <person name="Hoffmann M."/>
            <person name="Monday S.R."/>
            <person name="Allard M.W."/>
            <person name="Strain E.A."/>
            <person name="Whittaker P."/>
            <person name="Naum M."/>
            <person name="McCarthy P.J."/>
            <person name="Lopez J.V."/>
            <person name="Fischer M."/>
            <person name="Brown E.W."/>
        </authorList>
    </citation>
    <scope>NUCLEOTIDE SEQUENCE [LARGE SCALE GENOMIC DNA]</scope>
    <source>
        <strain evidence="3 4">ATCC 19109</strain>
    </source>
</reference>
<dbReference type="EMBL" id="CP009358">
    <property type="protein sequence ID" value="AIW17463.1"/>
    <property type="molecule type" value="Genomic_DNA"/>
</dbReference>
<dbReference type="Proteomes" id="UP000003836">
    <property type="component" value="Unassembled WGS sequence"/>
</dbReference>
<reference evidence="2 5" key="3">
    <citation type="submission" date="2014-08" db="EMBL/GenBank/DDBJ databases">
        <title>First Complete Genome Sequence of the Shellfish Pathogen Vibrio tubiashii.</title>
        <authorList>
            <person name="Richards G.P."/>
            <person name="Needleman D.S."/>
            <person name="Watson M.A."/>
            <person name="Bono J.L."/>
        </authorList>
    </citation>
    <scope>NUCLEOTIDE SEQUENCE [LARGE SCALE GENOMIC DNA]</scope>
    <source>
        <strain evidence="2 5">ATCC 19109</strain>
        <plasmid evidence="2">p57</plasmid>
        <plasmid evidence="5">Plasmid p57</plasmid>
    </source>
</reference>
<dbReference type="EMBL" id="AFWI01000146">
    <property type="protein sequence ID" value="EGU55307.1"/>
    <property type="molecule type" value="Genomic_DNA"/>
</dbReference>
<gene>
    <name evidence="2" type="ORF">IX91_25745</name>
    <name evidence="3" type="ORF">VITU9109_21214</name>
</gene>